<protein>
    <recommendedName>
        <fullName evidence="3">histidine kinase</fullName>
        <ecNumber evidence="3">2.7.13.3</ecNumber>
    </recommendedName>
</protein>
<keyword evidence="8 13" id="KW-0418">Kinase</keyword>
<keyword evidence="14" id="KW-1185">Reference proteome</keyword>
<dbReference type="GO" id="GO:0007234">
    <property type="term" value="P:osmosensory signaling via phosphorelay pathway"/>
    <property type="evidence" value="ECO:0007669"/>
    <property type="project" value="TreeGrafter"/>
</dbReference>
<dbReference type="Pfam" id="PF02518">
    <property type="entry name" value="HATPase_c"/>
    <property type="match status" value="1"/>
</dbReference>
<dbReference type="Pfam" id="PF00360">
    <property type="entry name" value="PHY"/>
    <property type="match status" value="1"/>
</dbReference>
<dbReference type="SMART" id="SM00387">
    <property type="entry name" value="HATPase_c"/>
    <property type="match status" value="1"/>
</dbReference>
<dbReference type="SMART" id="SM00388">
    <property type="entry name" value="HisKA"/>
    <property type="match status" value="1"/>
</dbReference>
<dbReference type="GO" id="GO:0000155">
    <property type="term" value="F:phosphorelay sensor kinase activity"/>
    <property type="evidence" value="ECO:0007669"/>
    <property type="project" value="InterPro"/>
</dbReference>
<evidence type="ECO:0000313" key="14">
    <source>
        <dbReference type="Proteomes" id="UP000029221"/>
    </source>
</evidence>
<dbReference type="PROSITE" id="PS50109">
    <property type="entry name" value="HIS_KIN"/>
    <property type="match status" value="1"/>
</dbReference>
<dbReference type="PROSITE" id="PS50046">
    <property type="entry name" value="PHYTOCHROME_2"/>
    <property type="match status" value="1"/>
</dbReference>
<dbReference type="GO" id="GO:0009881">
    <property type="term" value="F:photoreceptor activity"/>
    <property type="evidence" value="ECO:0007669"/>
    <property type="project" value="UniProtKB-KW"/>
</dbReference>
<comment type="similarity">
    <text evidence="2">In the N-terminal section; belongs to the phytochrome family.</text>
</comment>
<accession>A0A090Q238</accession>
<dbReference type="SUPFAM" id="SSF55874">
    <property type="entry name" value="ATPase domain of HSP90 chaperone/DNA topoisomerase II/histidine kinase"/>
    <property type="match status" value="1"/>
</dbReference>
<evidence type="ECO:0000256" key="8">
    <source>
        <dbReference type="ARBA" id="ARBA00022777"/>
    </source>
</evidence>
<evidence type="ECO:0000313" key="13">
    <source>
        <dbReference type="EMBL" id="GAK95788.1"/>
    </source>
</evidence>
<dbReference type="EMBL" id="BBML01000001">
    <property type="protein sequence ID" value="GAK95788.1"/>
    <property type="molecule type" value="Genomic_DNA"/>
</dbReference>
<comment type="caution">
    <text evidence="13">The sequence shown here is derived from an EMBL/GenBank/DDBJ whole genome shotgun (WGS) entry which is preliminary data.</text>
</comment>
<keyword evidence="5" id="KW-0597">Phosphoprotein</keyword>
<evidence type="ECO:0000256" key="10">
    <source>
        <dbReference type="ARBA" id="ARBA00023170"/>
    </source>
</evidence>
<dbReference type="RefSeq" id="WP_042276529.1">
    <property type="nucleotide sequence ID" value="NZ_BBML01000001.1"/>
</dbReference>
<dbReference type="InterPro" id="IPR016132">
    <property type="entry name" value="Phyto_chromo_attachment"/>
</dbReference>
<dbReference type="GO" id="GO:0006355">
    <property type="term" value="P:regulation of DNA-templated transcription"/>
    <property type="evidence" value="ECO:0007669"/>
    <property type="project" value="InterPro"/>
</dbReference>
<dbReference type="eggNOG" id="COG4251">
    <property type="taxonomic scope" value="Bacteria"/>
</dbReference>
<dbReference type="Gene3D" id="3.30.450.270">
    <property type="match status" value="1"/>
</dbReference>
<dbReference type="Pfam" id="PF08446">
    <property type="entry name" value="PAS_2"/>
    <property type="match status" value="1"/>
</dbReference>
<dbReference type="Gene3D" id="3.30.450.40">
    <property type="match status" value="1"/>
</dbReference>
<keyword evidence="7" id="KW-0808">Transferase</keyword>
<evidence type="ECO:0000256" key="7">
    <source>
        <dbReference type="ARBA" id="ARBA00022679"/>
    </source>
</evidence>
<keyword evidence="6" id="KW-0716">Sensory transduction</keyword>
<dbReference type="CDD" id="cd00082">
    <property type="entry name" value="HisKA"/>
    <property type="match status" value="1"/>
</dbReference>
<dbReference type="GO" id="GO:0030295">
    <property type="term" value="F:protein kinase activator activity"/>
    <property type="evidence" value="ECO:0007669"/>
    <property type="project" value="TreeGrafter"/>
</dbReference>
<dbReference type="InterPro" id="IPR050351">
    <property type="entry name" value="BphY/WalK/GraS-like"/>
</dbReference>
<dbReference type="InterPro" id="IPR001294">
    <property type="entry name" value="Phytochrome"/>
</dbReference>
<dbReference type="Proteomes" id="UP000029221">
    <property type="component" value="Unassembled WGS sequence"/>
</dbReference>
<dbReference type="InterPro" id="IPR036890">
    <property type="entry name" value="HATPase_C_sf"/>
</dbReference>
<name>A0A090Q238_9FLAO</name>
<proteinExistence type="inferred from homology"/>
<dbReference type="Gene3D" id="3.30.565.10">
    <property type="entry name" value="Histidine kinase-like ATPase, C-terminal domain"/>
    <property type="match status" value="1"/>
</dbReference>
<reference evidence="13" key="1">
    <citation type="journal article" date="2014" name="Genome Announc.">
        <title>Draft Genome Sequences of Marine Flavobacterium Nonlabens Strains NR17, NR24, NR27, NR32, NR33, and Ara13.</title>
        <authorList>
            <person name="Nakanishi M."/>
            <person name="Meirelles P."/>
            <person name="Suzuki R."/>
            <person name="Takatani N."/>
            <person name="Mino S."/>
            <person name="Suda W."/>
            <person name="Oshima K."/>
            <person name="Hattori M."/>
            <person name="Ohkuma M."/>
            <person name="Hosokawa M."/>
            <person name="Miyashita K."/>
            <person name="Thompson F.L."/>
            <person name="Niwa A."/>
            <person name="Sawabe T."/>
            <person name="Sawabe T."/>
        </authorList>
    </citation>
    <scope>NUCLEOTIDE SEQUENCE [LARGE SCALE GENOMIC DNA]</scope>
    <source>
        <strain evidence="13">JCM 19294</strain>
    </source>
</reference>
<dbReference type="InterPro" id="IPR036097">
    <property type="entry name" value="HisK_dim/P_sf"/>
</dbReference>
<organism evidence="13 14">
    <name type="scientific">Nonlabens tegetincola</name>
    <dbReference type="NCBI Taxonomy" id="323273"/>
    <lineage>
        <taxon>Bacteria</taxon>
        <taxon>Pseudomonadati</taxon>
        <taxon>Bacteroidota</taxon>
        <taxon>Flavobacteriia</taxon>
        <taxon>Flavobacteriales</taxon>
        <taxon>Flavobacteriaceae</taxon>
        <taxon>Nonlabens</taxon>
    </lineage>
</organism>
<dbReference type="SUPFAM" id="SSF47384">
    <property type="entry name" value="Homodimeric domain of signal transducing histidine kinase"/>
    <property type="match status" value="1"/>
</dbReference>
<dbReference type="InterPro" id="IPR043150">
    <property type="entry name" value="Phytochrome_PHY_sf"/>
</dbReference>
<evidence type="ECO:0000256" key="9">
    <source>
        <dbReference type="ARBA" id="ARBA00022991"/>
    </source>
</evidence>
<evidence type="ECO:0000256" key="1">
    <source>
        <dbReference type="ARBA" id="ARBA00000085"/>
    </source>
</evidence>
<comment type="catalytic activity">
    <reaction evidence="1">
        <text>ATP + protein L-histidine = ADP + protein N-phospho-L-histidine.</text>
        <dbReference type="EC" id="2.7.13.3"/>
    </reaction>
</comment>
<dbReference type="InterPro" id="IPR005467">
    <property type="entry name" value="His_kinase_dom"/>
</dbReference>
<evidence type="ECO:0000256" key="4">
    <source>
        <dbReference type="ARBA" id="ARBA00022543"/>
    </source>
</evidence>
<evidence type="ECO:0000259" key="12">
    <source>
        <dbReference type="PROSITE" id="PS50109"/>
    </source>
</evidence>
<feature type="domain" description="Histidine kinase" evidence="12">
    <location>
        <begin position="514"/>
        <end position="728"/>
    </location>
</feature>
<sequence>MLKSYPKKIEISTCEDEPIRFIHRTQSHGVLLVIDNDFNILQYSKNATDFLNVQIDLLNSNLSTLLHDEVIYKLKIQLIDNDFKTVVDGEFSYKLSLSNEGLLLDIEKYDSTLNLLEEQQLIISALNKMSSCNSVQEVLNTAVNEIKHFLNYDRVMVYKFDADWNGEVIAEAANNDLHSWLGLHYPAGDIPKNARDLFKEQGVRIISNLKEPDYPLFPMVNPQSGFLTNLSNSILRGSSDIHKEYLGNMGVCATLSCAIVIEDKLWGLIACHHYSPKFIDFQKRQTCFLLSDIISNQITIKTSNDFISRLNQNSHVRSKLVHYMSEKWDLVHGLTNNEVTALDLVKSDAFIIKYDTQLSSIGLSLVDTDIKNIIKKFEVLCDENGFYSSNSFSKETSIPSLEKLQFAGVVLYKISKKKGDCIIWLRKEQIAEINWGGNPDKKQIQGNLTPRKSFEKFTEQVREHSIPWQTHEIAAIKAFVEDVKNIIVTKFSEVSKLNRQLLSLNQELESFSYSVSHDLRGPLRGIDGFAQILMEDYMDQLDEDGKQSLQIIINSAARMNDLMDSILSYSGLSKLRKIDDDIDVEKLCNDIVKDSNMKRRYPKTQFNIQKGLPSIYGDRAMLYQLFFNLLSNAFKYSSKKEAPQVTVSQYNDGEKDVYVVTDNGVGFDPKYGKKIFGVFTRLVKEEYEGTGVGLAIAQRVVFRHGGDIWAESELNKGTTIKFYFKSIR</sequence>
<dbReference type="AlphaFoldDB" id="A0A090Q238"/>
<dbReference type="PANTHER" id="PTHR42878:SF15">
    <property type="entry name" value="BACTERIOPHYTOCHROME"/>
    <property type="match status" value="1"/>
</dbReference>
<evidence type="ECO:0000259" key="11">
    <source>
        <dbReference type="PROSITE" id="PS50046"/>
    </source>
</evidence>
<dbReference type="SUPFAM" id="SSF55785">
    <property type="entry name" value="PYP-like sensor domain (PAS domain)"/>
    <property type="match status" value="1"/>
</dbReference>
<keyword evidence="10" id="KW-0675">Receptor</keyword>
<keyword evidence="9" id="KW-0157">Chromophore</keyword>
<dbReference type="InterPro" id="IPR003018">
    <property type="entry name" value="GAF"/>
</dbReference>
<evidence type="ECO:0000256" key="3">
    <source>
        <dbReference type="ARBA" id="ARBA00012438"/>
    </source>
</evidence>
<dbReference type="Gene3D" id="1.10.287.130">
    <property type="match status" value="1"/>
</dbReference>
<feature type="domain" description="Phytochrome chromophore attachment site" evidence="11">
    <location>
        <begin position="134"/>
        <end position="292"/>
    </location>
</feature>
<dbReference type="InterPro" id="IPR003661">
    <property type="entry name" value="HisK_dim/P_dom"/>
</dbReference>
<dbReference type="GO" id="GO:0000156">
    <property type="term" value="F:phosphorelay response regulator activity"/>
    <property type="evidence" value="ECO:0007669"/>
    <property type="project" value="TreeGrafter"/>
</dbReference>
<evidence type="ECO:0000256" key="5">
    <source>
        <dbReference type="ARBA" id="ARBA00022553"/>
    </source>
</evidence>
<dbReference type="STRING" id="319236.BST91_11830"/>
<dbReference type="SUPFAM" id="SSF55781">
    <property type="entry name" value="GAF domain-like"/>
    <property type="match status" value="2"/>
</dbReference>
<keyword evidence="4" id="KW-0600">Photoreceptor protein</keyword>
<dbReference type="Pfam" id="PF00512">
    <property type="entry name" value="HisKA"/>
    <property type="match status" value="1"/>
</dbReference>
<dbReference type="InterPro" id="IPR029016">
    <property type="entry name" value="GAF-like_dom_sf"/>
</dbReference>
<dbReference type="PANTHER" id="PTHR42878">
    <property type="entry name" value="TWO-COMPONENT HISTIDINE KINASE"/>
    <property type="match status" value="1"/>
</dbReference>
<evidence type="ECO:0000256" key="2">
    <source>
        <dbReference type="ARBA" id="ARBA00006402"/>
    </source>
</evidence>
<dbReference type="Gene3D" id="3.30.450.20">
    <property type="entry name" value="PAS domain"/>
    <property type="match status" value="1"/>
</dbReference>
<dbReference type="InterPro" id="IPR013515">
    <property type="entry name" value="Phytochrome_cen-reg"/>
</dbReference>
<dbReference type="GO" id="GO:0009584">
    <property type="term" value="P:detection of visible light"/>
    <property type="evidence" value="ECO:0007669"/>
    <property type="project" value="InterPro"/>
</dbReference>
<dbReference type="InterPro" id="IPR003594">
    <property type="entry name" value="HATPase_dom"/>
</dbReference>
<dbReference type="Pfam" id="PF01590">
    <property type="entry name" value="GAF"/>
    <property type="match status" value="1"/>
</dbReference>
<dbReference type="EC" id="2.7.13.3" evidence="3"/>
<gene>
    <name evidence="13" type="ORF">JCM19294_2570</name>
</gene>
<dbReference type="SMART" id="SM00065">
    <property type="entry name" value="GAF"/>
    <property type="match status" value="1"/>
</dbReference>
<dbReference type="InterPro" id="IPR035965">
    <property type="entry name" value="PAS-like_dom_sf"/>
</dbReference>
<dbReference type="FunFam" id="3.30.565.10:FF:000006">
    <property type="entry name" value="Sensor histidine kinase WalK"/>
    <property type="match status" value="1"/>
</dbReference>
<evidence type="ECO:0000256" key="6">
    <source>
        <dbReference type="ARBA" id="ARBA00022606"/>
    </source>
</evidence>
<dbReference type="PRINTS" id="PR01033">
    <property type="entry name" value="PHYTOCHROME"/>
</dbReference>
<dbReference type="InterPro" id="IPR013654">
    <property type="entry name" value="PAS_2"/>
</dbReference>